<dbReference type="VEuPathDB" id="VectorBase:GAUT001342"/>
<proteinExistence type="predicted"/>
<evidence type="ECO:0000313" key="2">
    <source>
        <dbReference type="EnsemblMetazoa" id="GAUT001342-PA"/>
    </source>
</evidence>
<reference evidence="2" key="1">
    <citation type="submission" date="2020-05" db="UniProtKB">
        <authorList>
            <consortium name="EnsemblMetazoa"/>
        </authorList>
    </citation>
    <scope>IDENTIFICATION</scope>
    <source>
        <strain evidence="2">TTRI</strain>
    </source>
</reference>
<evidence type="ECO:0000256" key="1">
    <source>
        <dbReference type="SAM" id="Phobius"/>
    </source>
</evidence>
<protein>
    <submittedName>
        <fullName evidence="2">Uncharacterized protein</fullName>
    </submittedName>
</protein>
<dbReference type="EnsemblMetazoa" id="GAUT001342-RA">
    <property type="protein sequence ID" value="GAUT001342-PA"/>
    <property type="gene ID" value="GAUT001342"/>
</dbReference>
<keyword evidence="3" id="KW-1185">Reference proteome</keyword>
<keyword evidence="1" id="KW-0472">Membrane</keyword>
<keyword evidence="1" id="KW-0812">Transmembrane</keyword>
<sequence length="106" mass="11931">MFHSYKCASMAFTPKSVERLLDNDDHESPHLLRSEKEFRINQTVNLFNGSNTSLTNGTILSHWLQNRLQITKTSQILIQLLACFCAALVVDVAALPYLPSVPQLSK</sequence>
<feature type="transmembrane region" description="Helical" evidence="1">
    <location>
        <begin position="76"/>
        <end position="98"/>
    </location>
</feature>
<keyword evidence="1" id="KW-1133">Transmembrane helix</keyword>
<organism evidence="2 3">
    <name type="scientific">Glossina austeni</name>
    <name type="common">Savannah tsetse fly</name>
    <dbReference type="NCBI Taxonomy" id="7395"/>
    <lineage>
        <taxon>Eukaryota</taxon>
        <taxon>Metazoa</taxon>
        <taxon>Ecdysozoa</taxon>
        <taxon>Arthropoda</taxon>
        <taxon>Hexapoda</taxon>
        <taxon>Insecta</taxon>
        <taxon>Pterygota</taxon>
        <taxon>Neoptera</taxon>
        <taxon>Endopterygota</taxon>
        <taxon>Diptera</taxon>
        <taxon>Brachycera</taxon>
        <taxon>Muscomorpha</taxon>
        <taxon>Hippoboscoidea</taxon>
        <taxon>Glossinidae</taxon>
        <taxon>Glossina</taxon>
    </lineage>
</organism>
<accession>A0A1A9UDV7</accession>
<dbReference type="Proteomes" id="UP000078200">
    <property type="component" value="Unassembled WGS sequence"/>
</dbReference>
<dbReference type="AlphaFoldDB" id="A0A1A9UDV7"/>
<name>A0A1A9UDV7_GLOAU</name>
<evidence type="ECO:0000313" key="3">
    <source>
        <dbReference type="Proteomes" id="UP000078200"/>
    </source>
</evidence>